<proteinExistence type="inferred from homology"/>
<dbReference type="InterPro" id="IPR041522">
    <property type="entry name" value="CdaR_GGDEF"/>
</dbReference>
<evidence type="ECO:0000313" key="6">
    <source>
        <dbReference type="Proteomes" id="UP001555786"/>
    </source>
</evidence>
<dbReference type="EMBL" id="JBFNQD010000011">
    <property type="protein sequence ID" value="MEW9308948.1"/>
    <property type="molecule type" value="Genomic_DNA"/>
</dbReference>
<comment type="caution">
    <text evidence="5">The sequence shown here is derived from an EMBL/GenBank/DDBJ whole genome shotgun (WGS) entry which is preliminary data.</text>
</comment>
<organism evidence="5 6">
    <name type="scientific">Labrys neptuniae</name>
    <dbReference type="NCBI Taxonomy" id="376174"/>
    <lineage>
        <taxon>Bacteria</taxon>
        <taxon>Pseudomonadati</taxon>
        <taxon>Pseudomonadota</taxon>
        <taxon>Alphaproteobacteria</taxon>
        <taxon>Hyphomicrobiales</taxon>
        <taxon>Xanthobacteraceae</taxon>
        <taxon>Labrys</taxon>
    </lineage>
</organism>
<dbReference type="SUPFAM" id="SSF55781">
    <property type="entry name" value="GAF domain-like"/>
    <property type="match status" value="1"/>
</dbReference>
<dbReference type="Gene3D" id="3.30.450.40">
    <property type="match status" value="1"/>
</dbReference>
<dbReference type="InterPro" id="IPR003018">
    <property type="entry name" value="GAF"/>
</dbReference>
<evidence type="ECO:0000259" key="2">
    <source>
        <dbReference type="Pfam" id="PF13185"/>
    </source>
</evidence>
<dbReference type="InterPro" id="IPR029016">
    <property type="entry name" value="GAF-like_dom_sf"/>
</dbReference>
<sequence length="601" mass="65873">MNVIDRPLSRTLRDIASLINSGGDLGTTLLHLVKAGCYNTVWSMGGVMSVDEGSGDAVVLARHDPNRLGTLYRDRWTLATSPSLIALTTNEPVIIRDAQVASEFPGYQEEAIERGYHTVVVLPLGCRDMEGRAMVLSVKSRSIVEPSDADLAFLETIAHLGAIAVDRSNRLQAERRAAERLQNVLAAHSALMQKVLSDGSVASAAALVETFMHHPTVVVDLTANLVVTGRSPKPETFDDERWREEVNAGVNRQLLRIAREVAGNTRSEHAKLYLNVCGQHLNLPAMVEPLRVDERMVGALVVFSRGADFGDLDHLLLESAKSALSVQMMRSHLRFQTESKTASELFAEIVSGDWRNPDDLVARARRLDIDMAAPARLIAIGLPRQAGMDDGALEELHRSIARLAAQQGQTATVANLDGIILCRVPGGARDSENTAKLLVRKIIDETQWLLGCKPIVVIGRTCSGLQEHRQIWQECARMIRLGIRFNRTGLLASQDFGPFPLLLSAADTDEVRAFLNVTIGAVSRHDAEHGTGYIPTLAAYLESGCRSQACADAMGLHVTTLRYRLGRIQELFGIEIDTPERRFALELALRLNETLSQDALM</sequence>
<evidence type="ECO:0000259" key="3">
    <source>
        <dbReference type="Pfam" id="PF13556"/>
    </source>
</evidence>
<feature type="domain" description="CdaR GGDEF-like" evidence="4">
    <location>
        <begin position="353"/>
        <end position="480"/>
    </location>
</feature>
<accession>A0ABV3PUY5</accession>
<reference evidence="5 6" key="1">
    <citation type="submission" date="2024-07" db="EMBL/GenBank/DDBJ databases">
        <title>Description of Labrys sedimenti sp. nov., isolated from a diclofenac-degrading enrichment culture.</title>
        <authorList>
            <person name="Tancsics A."/>
            <person name="Csepanyi A."/>
        </authorList>
    </citation>
    <scope>NUCLEOTIDE SEQUENCE [LARGE SCALE GENOMIC DNA]</scope>
    <source>
        <strain evidence="5 6">LMG 23578</strain>
    </source>
</reference>
<dbReference type="PANTHER" id="PTHR33744:SF1">
    <property type="entry name" value="DNA-BINDING TRANSCRIPTIONAL ACTIVATOR ADER"/>
    <property type="match status" value="1"/>
</dbReference>
<dbReference type="Pfam" id="PF17853">
    <property type="entry name" value="GGDEF_2"/>
    <property type="match status" value="1"/>
</dbReference>
<gene>
    <name evidence="5" type="ORF">ABXS05_25595</name>
</gene>
<comment type="similarity">
    <text evidence="1">Belongs to the CdaR family.</text>
</comment>
<dbReference type="PANTHER" id="PTHR33744">
    <property type="entry name" value="CARBOHYDRATE DIACID REGULATOR"/>
    <property type="match status" value="1"/>
</dbReference>
<evidence type="ECO:0000256" key="1">
    <source>
        <dbReference type="ARBA" id="ARBA00006754"/>
    </source>
</evidence>
<keyword evidence="6" id="KW-1185">Reference proteome</keyword>
<dbReference type="RefSeq" id="WP_367625804.1">
    <property type="nucleotide sequence ID" value="NZ_JBFNQD010000011.1"/>
</dbReference>
<dbReference type="InterPro" id="IPR051448">
    <property type="entry name" value="CdaR-like_regulators"/>
</dbReference>
<feature type="domain" description="PucR C-terminal helix-turn-helix" evidence="3">
    <location>
        <begin position="534"/>
        <end position="591"/>
    </location>
</feature>
<evidence type="ECO:0000259" key="4">
    <source>
        <dbReference type="Pfam" id="PF17853"/>
    </source>
</evidence>
<dbReference type="Gene3D" id="1.10.10.2840">
    <property type="entry name" value="PucR C-terminal helix-turn-helix domain"/>
    <property type="match status" value="1"/>
</dbReference>
<dbReference type="Pfam" id="PF13556">
    <property type="entry name" value="HTH_30"/>
    <property type="match status" value="1"/>
</dbReference>
<dbReference type="Proteomes" id="UP001555786">
    <property type="component" value="Unassembled WGS sequence"/>
</dbReference>
<protein>
    <submittedName>
        <fullName evidence="5">Helix-turn-helix domain-containing protein</fullName>
    </submittedName>
</protein>
<dbReference type="InterPro" id="IPR042070">
    <property type="entry name" value="PucR_C-HTH_sf"/>
</dbReference>
<dbReference type="InterPro" id="IPR025736">
    <property type="entry name" value="PucR_C-HTH_dom"/>
</dbReference>
<feature type="domain" description="GAF" evidence="2">
    <location>
        <begin position="40"/>
        <end position="166"/>
    </location>
</feature>
<dbReference type="Pfam" id="PF13185">
    <property type="entry name" value="GAF_2"/>
    <property type="match status" value="1"/>
</dbReference>
<name>A0ABV3PUY5_9HYPH</name>
<evidence type="ECO:0000313" key="5">
    <source>
        <dbReference type="EMBL" id="MEW9308948.1"/>
    </source>
</evidence>